<dbReference type="PATRIC" id="fig|1666912.4.peg.1065"/>
<dbReference type="OrthoDB" id="356681at2"/>
<sequence length="269" mass="30309">MTVLIIADLHLDMWTEAGRDPFAGLSAAAWSGIEAVIVAGDLTNKPRIRWKYAIRHLSRYIDPGRVHILPGNHDYYDFKLDGEDRLAEIARSEGAHFLQKSEVVIGNTRLLCCTLWTDFALHGDVAASQAIAKSRMNDYRYIRNAGAGYRRIRPYETAAIHQDHRSWLETRLPQSHLGPTVVVTHHCPHPQLISATPGELDPIYGSDLTGLIQRHQPEAWMFGHTHFQAETVIGRTLLRNVSLGYPDQVLTGQEGQILRRGLIDLQNLE</sequence>
<dbReference type="Proteomes" id="UP000050413">
    <property type="component" value="Unassembled WGS sequence"/>
</dbReference>
<dbReference type="EMBL" id="FBYC01000004">
    <property type="protein sequence ID" value="CUX80034.1"/>
    <property type="molecule type" value="Genomic_DNA"/>
</dbReference>
<organism evidence="3 4">
    <name type="scientific">Roseibaca calidilacus</name>
    <dbReference type="NCBI Taxonomy" id="1666912"/>
    <lineage>
        <taxon>Bacteria</taxon>
        <taxon>Pseudomonadati</taxon>
        <taxon>Pseudomonadota</taxon>
        <taxon>Alphaproteobacteria</taxon>
        <taxon>Rhodobacterales</taxon>
        <taxon>Paracoccaceae</taxon>
        <taxon>Roseinatronobacter</taxon>
    </lineage>
</organism>
<comment type="caution">
    <text evidence="3">The sequence shown here is derived from an EMBL/GenBank/DDBJ whole genome shotgun (WGS) entry which is preliminary data.</text>
</comment>
<reference evidence="3 4" key="1">
    <citation type="submission" date="2015-09" db="EMBL/GenBank/DDBJ databases">
        <title>Identification and resolution of microdiversity through metagenomic sequencing of parallel consortia.</title>
        <authorList>
            <person name="Nelson W.C."/>
            <person name="Romine M.F."/>
            <person name="Lindemann S.R."/>
        </authorList>
    </citation>
    <scope>NUCLEOTIDE SEQUENCE [LARGE SCALE GENOMIC DNA]</scope>
    <source>
        <strain evidence="3">HL-91</strain>
    </source>
</reference>
<dbReference type="GO" id="GO:0016787">
    <property type="term" value="F:hydrolase activity"/>
    <property type="evidence" value="ECO:0007669"/>
    <property type="project" value="InterPro"/>
</dbReference>
<name>A0A0P7WKM9_9RHOB</name>
<dbReference type="InterPro" id="IPR004843">
    <property type="entry name" value="Calcineurin-like_PHP"/>
</dbReference>
<evidence type="ECO:0000313" key="5">
    <source>
        <dbReference type="Proteomes" id="UP000182045"/>
    </source>
</evidence>
<dbReference type="EMBL" id="LJSG01000014">
    <property type="protein sequence ID" value="KPP91278.1"/>
    <property type="molecule type" value="Genomic_DNA"/>
</dbReference>
<feature type="domain" description="Calcineurin-like phosphoesterase" evidence="1">
    <location>
        <begin position="1"/>
        <end position="226"/>
    </location>
</feature>
<dbReference type="PANTHER" id="PTHR37844:SF2">
    <property type="entry name" value="SER_THR PROTEIN PHOSPHATASE SUPERFAMILY (AFU_ORTHOLOGUE AFUA_1G14840)"/>
    <property type="match status" value="1"/>
</dbReference>
<reference evidence="2 5" key="2">
    <citation type="submission" date="2016-01" db="EMBL/GenBank/DDBJ databases">
        <authorList>
            <person name="Varghese N."/>
        </authorList>
    </citation>
    <scope>NUCLEOTIDE SEQUENCE [LARGE SCALE GENOMIC DNA]</scope>
    <source>
        <strain evidence="2 5">HL-91</strain>
    </source>
</reference>
<accession>A0A0P7WKM9</accession>
<dbReference type="Proteomes" id="UP000182045">
    <property type="component" value="Unassembled WGS sequence"/>
</dbReference>
<keyword evidence="5" id="KW-1185">Reference proteome</keyword>
<evidence type="ECO:0000313" key="3">
    <source>
        <dbReference type="EMBL" id="KPP91278.1"/>
    </source>
</evidence>
<dbReference type="STRING" id="1666912.Ga0058931_0739"/>
<evidence type="ECO:0000313" key="2">
    <source>
        <dbReference type="EMBL" id="CUX80034.1"/>
    </source>
</evidence>
<dbReference type="SUPFAM" id="SSF56300">
    <property type="entry name" value="Metallo-dependent phosphatases"/>
    <property type="match status" value="1"/>
</dbReference>
<dbReference type="Pfam" id="PF00149">
    <property type="entry name" value="Metallophos"/>
    <property type="match status" value="1"/>
</dbReference>
<gene>
    <name evidence="2" type="ORF">Ga0058931_0739</name>
    <name evidence="3" type="ORF">HLUCCA05_14520</name>
</gene>
<evidence type="ECO:0000259" key="1">
    <source>
        <dbReference type="Pfam" id="PF00149"/>
    </source>
</evidence>
<dbReference type="InterPro" id="IPR029052">
    <property type="entry name" value="Metallo-depent_PP-like"/>
</dbReference>
<dbReference type="PANTHER" id="PTHR37844">
    <property type="entry name" value="SER/THR PROTEIN PHOSPHATASE SUPERFAMILY (AFU_ORTHOLOGUE AFUA_1G14840)"/>
    <property type="match status" value="1"/>
</dbReference>
<dbReference type="AlphaFoldDB" id="A0A0P7WKM9"/>
<evidence type="ECO:0000313" key="4">
    <source>
        <dbReference type="Proteomes" id="UP000050413"/>
    </source>
</evidence>
<proteinExistence type="predicted"/>
<protein>
    <submittedName>
        <fullName evidence="2 3">Calcineurin-like phosphoesterase</fullName>
    </submittedName>
</protein>
<dbReference type="RefSeq" id="WP_072244997.1">
    <property type="nucleotide sequence ID" value="NZ_FBYC01000004.1"/>
</dbReference>
<dbReference type="Gene3D" id="3.60.21.10">
    <property type="match status" value="1"/>
</dbReference>